<keyword evidence="1" id="KW-0472">Membrane</keyword>
<evidence type="ECO:0000313" key="3">
    <source>
        <dbReference type="EMBL" id="SQB65715.1"/>
    </source>
</evidence>
<organism evidence="3 4">
    <name type="scientific">Mobiluncus curtisii</name>
    <dbReference type="NCBI Taxonomy" id="2051"/>
    <lineage>
        <taxon>Bacteria</taxon>
        <taxon>Bacillati</taxon>
        <taxon>Actinomycetota</taxon>
        <taxon>Actinomycetes</taxon>
        <taxon>Actinomycetales</taxon>
        <taxon>Actinomycetaceae</taxon>
        <taxon>Mobiluncus</taxon>
    </lineage>
</organism>
<name>A0A2X2YZ58_9ACTO</name>
<keyword evidence="1" id="KW-1133">Transmembrane helix</keyword>
<evidence type="ECO:0000313" key="4">
    <source>
        <dbReference type="Proteomes" id="UP000250245"/>
    </source>
</evidence>
<dbReference type="RefSeq" id="WP_013188966.1">
    <property type="nucleotide sequence ID" value="NZ_CAMYEK010000018.1"/>
</dbReference>
<protein>
    <submittedName>
        <fullName evidence="2">CAP domain-containing protein</fullName>
    </submittedName>
</protein>
<dbReference type="EMBL" id="JABCUI010000002">
    <property type="protein sequence ID" value="NMW87329.1"/>
    <property type="molecule type" value="Genomic_DNA"/>
</dbReference>
<proteinExistence type="predicted"/>
<dbReference type="AlphaFoldDB" id="A0A2X2YZ58"/>
<dbReference type="PROSITE" id="PS51257">
    <property type="entry name" value="PROKAR_LIPOPROTEIN"/>
    <property type="match status" value="1"/>
</dbReference>
<keyword evidence="1" id="KW-0812">Transmembrane</keyword>
<dbReference type="EMBL" id="UASJ01000001">
    <property type="protein sequence ID" value="SQB65715.1"/>
    <property type="molecule type" value="Genomic_DNA"/>
</dbReference>
<dbReference type="GeneID" id="55564944"/>
<accession>A0A2X2YZ58</accession>
<dbReference type="Proteomes" id="UP000553981">
    <property type="component" value="Unassembled WGS sequence"/>
</dbReference>
<gene>
    <name evidence="2" type="ORF">HHJ67_06125</name>
    <name evidence="3" type="ORF">NCTC11820_01786</name>
</gene>
<reference evidence="3 4" key="1">
    <citation type="submission" date="2018-06" db="EMBL/GenBank/DDBJ databases">
        <authorList>
            <consortium name="Pathogen Informatics"/>
            <person name="Doyle S."/>
        </authorList>
    </citation>
    <scope>NUCLEOTIDE SEQUENCE [LARGE SCALE GENOMIC DNA]</scope>
    <source>
        <strain evidence="3 4">NCTC11820</strain>
    </source>
</reference>
<evidence type="ECO:0000256" key="1">
    <source>
        <dbReference type="SAM" id="Phobius"/>
    </source>
</evidence>
<evidence type="ECO:0000313" key="2">
    <source>
        <dbReference type="EMBL" id="NMW87329.1"/>
    </source>
</evidence>
<dbReference type="Proteomes" id="UP000250245">
    <property type="component" value="Unassembled WGS sequence"/>
</dbReference>
<reference evidence="2 5" key="2">
    <citation type="submission" date="2020-04" db="EMBL/GenBank/DDBJ databases">
        <title>Antimicrobial susceptibility and clonality of vaginal-derived multi-drug resistant Mobiluncus isolates in China.</title>
        <authorList>
            <person name="Zhang X."/>
        </authorList>
    </citation>
    <scope>NUCLEOTIDE SEQUENCE [LARGE SCALE GENOMIC DNA]</scope>
    <source>
        <strain evidence="2 5">19</strain>
    </source>
</reference>
<feature type="transmembrane region" description="Helical" evidence="1">
    <location>
        <begin position="12"/>
        <end position="32"/>
    </location>
</feature>
<sequence length="585" mass="64226">MRRALDTKLTPLLAFISIVCILVACLLEAPPLPNSERLGAAKAPGHVHSAELHQPAPPDDNFIDTTSKSEVRRAYLAHYEKNMIRPAMSVGVDLENCNPGQAVTDGIRPVLDAWNFMRGLNGLNAVALDTSGAIAPYTQAAAMVSARNGKLSHYPAVEGFACATEDAVRGARHSNLAQSISQTSAETALWYYMDYSNQSNPINDQLGHRLFMMDPQLSLTSIGATAGYTAISVRTGEPYPGLPAEAMHNPQAPTPEWMSWPSAGFFPKQLLTSVGETNSGMDVERWSFSVLNADLSTAKATIIDPNGNPIPLTTIHPGERGVTYSPRAIADYSTLLMKFPTIEKKPVGQENLVYKVKIEGVKNAPRSTYEYQVALFDPLTPLEKTPPHLQLMEQPLTGVGYKLVNPISMQVSAWPVPKYQWQERDHGGVWTDIPGANQETFTPDGIWSWERSKNTEYRLVAISSEGTATSEPVRVAVQGLKNMPSSAKVPVGSRVSFEASPIMDPDGSLFDTTYEWQVKRAGIWQRIFDDGHFENTTTNRLSISRVTLADQGLQFRLVVRSKIFKLSGYDVVVSWSDGNAKLTVY</sequence>
<evidence type="ECO:0000313" key="5">
    <source>
        <dbReference type="Proteomes" id="UP000553981"/>
    </source>
</evidence>